<dbReference type="STRING" id="93220.A6P55_23375"/>
<evidence type="ECO:0000313" key="3">
    <source>
        <dbReference type="EMBL" id="VVE62814.1"/>
    </source>
</evidence>
<dbReference type="EMBL" id="UGSG01000001">
    <property type="protein sequence ID" value="SUA74724.1"/>
    <property type="molecule type" value="Genomic_DNA"/>
</dbReference>
<organism evidence="2 4">
    <name type="scientific">Pandoraea pnomenusa</name>
    <dbReference type="NCBI Taxonomy" id="93220"/>
    <lineage>
        <taxon>Bacteria</taxon>
        <taxon>Pseudomonadati</taxon>
        <taxon>Pseudomonadota</taxon>
        <taxon>Betaproteobacteria</taxon>
        <taxon>Burkholderiales</taxon>
        <taxon>Burkholderiaceae</taxon>
        <taxon>Pandoraea</taxon>
    </lineage>
</organism>
<evidence type="ECO:0000313" key="4">
    <source>
        <dbReference type="Proteomes" id="UP000254573"/>
    </source>
</evidence>
<feature type="signal peptide" evidence="1">
    <location>
        <begin position="1"/>
        <end position="27"/>
    </location>
</feature>
<gene>
    <name evidence="2" type="ORF">NCTC13160_00463</name>
    <name evidence="3" type="ORF">PPN31119_01006</name>
</gene>
<feature type="chain" id="PRO_5016928610" evidence="1">
    <location>
        <begin position="28"/>
        <end position="124"/>
    </location>
</feature>
<sequence length="124" mass="13319">MMQKTTARAWLAAAASALAMAAQMAHAQTAEQTKKLVATGVQFAASDAHVSMALCGADAKRVEEMKANAKREFADDPNFEADWARGWQAAQRTITGANEVKAKNPSEYASTREDICRDAMAPKS</sequence>
<keyword evidence="5" id="KW-1185">Reference proteome</keyword>
<accession>A0A378YC90</accession>
<protein>
    <submittedName>
        <fullName evidence="2">Uncharacterized protein</fullName>
    </submittedName>
</protein>
<evidence type="ECO:0000313" key="5">
    <source>
        <dbReference type="Proteomes" id="UP000361468"/>
    </source>
</evidence>
<name>A0A378YC90_9BURK</name>
<reference evidence="2 4" key="1">
    <citation type="submission" date="2018-06" db="EMBL/GenBank/DDBJ databases">
        <authorList>
            <consortium name="Pathogen Informatics"/>
            <person name="Doyle S."/>
        </authorList>
    </citation>
    <scope>NUCLEOTIDE SEQUENCE [LARGE SCALE GENOMIC DNA]</scope>
    <source>
        <strain evidence="2 4">NCTC13160</strain>
    </source>
</reference>
<dbReference type="EMBL" id="CABPSO010000002">
    <property type="protein sequence ID" value="VVE62814.1"/>
    <property type="molecule type" value="Genomic_DNA"/>
</dbReference>
<keyword evidence="1" id="KW-0732">Signal</keyword>
<dbReference type="AlphaFoldDB" id="A0A378YC90"/>
<proteinExistence type="predicted"/>
<dbReference type="Proteomes" id="UP000254573">
    <property type="component" value="Unassembled WGS sequence"/>
</dbReference>
<evidence type="ECO:0000313" key="2">
    <source>
        <dbReference type="EMBL" id="SUA74724.1"/>
    </source>
</evidence>
<evidence type="ECO:0000256" key="1">
    <source>
        <dbReference type="SAM" id="SignalP"/>
    </source>
</evidence>
<reference evidence="3 5" key="2">
    <citation type="submission" date="2019-08" db="EMBL/GenBank/DDBJ databases">
        <authorList>
            <person name="Peeters C."/>
        </authorList>
    </citation>
    <scope>NUCLEOTIDE SEQUENCE [LARGE SCALE GENOMIC DNA]</scope>
    <source>
        <strain evidence="3 5">LMG 31119</strain>
    </source>
</reference>
<dbReference type="Proteomes" id="UP000361468">
    <property type="component" value="Unassembled WGS sequence"/>
</dbReference>